<feature type="signal peptide" evidence="1">
    <location>
        <begin position="1"/>
        <end position="20"/>
    </location>
</feature>
<reference evidence="2 3" key="1">
    <citation type="submission" date="2018-07" db="EMBL/GenBank/DDBJ databases">
        <title>Genomic Encyclopedia of Type Strains, Phase IV (KMG-IV): sequencing the most valuable type-strain genomes for metagenomic binning, comparative biology and taxonomic classification.</title>
        <authorList>
            <person name="Goeker M."/>
        </authorList>
    </citation>
    <scope>NUCLEOTIDE SEQUENCE [LARGE SCALE GENOMIC DNA]</scope>
    <source>
        <strain evidence="2 3">DSM 44290</strain>
    </source>
</reference>
<feature type="chain" id="PRO_5039246368" evidence="1">
    <location>
        <begin position="21"/>
        <end position="233"/>
    </location>
</feature>
<dbReference type="EMBL" id="QQBC01000002">
    <property type="protein sequence ID" value="RDI68343.1"/>
    <property type="molecule type" value="Genomic_DNA"/>
</dbReference>
<keyword evidence="1" id="KW-0732">Signal</keyword>
<sequence length="233" mass="22825">MSIKRIAEFAETLLTSVAVAVVVSVAGAPATADASTAQCVTDVDASGDSGITCTARGAGVTTTLRCDSTRVISQSGSVYTLFPHSCSGQISGIGSAGATFDGDSPVTVDSAVGAVNAVNTQGFSGRFTEKGNTIQGTCTGSVLSEMLAPFTASIGNATCTTTVDVLGVGAATVTGTGSTLRVVTTPDVAVTITGPNLALTTSTALLGSWSLACATSVTINLGATPIVSVTPCS</sequence>
<evidence type="ECO:0000313" key="2">
    <source>
        <dbReference type="EMBL" id="RDI68343.1"/>
    </source>
</evidence>
<organism evidence="2 3">
    <name type="scientific">Nocardia pseudobrasiliensis</name>
    <dbReference type="NCBI Taxonomy" id="45979"/>
    <lineage>
        <taxon>Bacteria</taxon>
        <taxon>Bacillati</taxon>
        <taxon>Actinomycetota</taxon>
        <taxon>Actinomycetes</taxon>
        <taxon>Mycobacteriales</taxon>
        <taxon>Nocardiaceae</taxon>
        <taxon>Nocardia</taxon>
    </lineage>
</organism>
<evidence type="ECO:0000313" key="3">
    <source>
        <dbReference type="Proteomes" id="UP000254869"/>
    </source>
</evidence>
<comment type="caution">
    <text evidence="2">The sequence shown here is derived from an EMBL/GenBank/DDBJ whole genome shotgun (WGS) entry which is preliminary data.</text>
</comment>
<protein>
    <submittedName>
        <fullName evidence="2">Uncharacterized protein</fullName>
    </submittedName>
</protein>
<dbReference type="AlphaFoldDB" id="A0A370ICC1"/>
<accession>A0A370ICC1</accession>
<name>A0A370ICC1_9NOCA</name>
<gene>
    <name evidence="2" type="ORF">DFR76_102744</name>
</gene>
<proteinExistence type="predicted"/>
<dbReference type="RefSeq" id="WP_147287868.1">
    <property type="nucleotide sequence ID" value="NZ_QQBC01000002.1"/>
</dbReference>
<keyword evidence="3" id="KW-1185">Reference proteome</keyword>
<dbReference type="Proteomes" id="UP000254869">
    <property type="component" value="Unassembled WGS sequence"/>
</dbReference>
<evidence type="ECO:0000256" key="1">
    <source>
        <dbReference type="SAM" id="SignalP"/>
    </source>
</evidence>